<evidence type="ECO:0000256" key="1">
    <source>
        <dbReference type="SAM" id="MobiDB-lite"/>
    </source>
</evidence>
<evidence type="ECO:0000313" key="2">
    <source>
        <dbReference type="EMBL" id="KAG1524493.1"/>
    </source>
</evidence>
<accession>A0A9P6XM59</accession>
<dbReference type="AlphaFoldDB" id="A0A9P6XM59"/>
<proteinExistence type="predicted"/>
<dbReference type="EMBL" id="JAANIU010019429">
    <property type="protein sequence ID" value="KAG1524493.1"/>
    <property type="molecule type" value="Genomic_DNA"/>
</dbReference>
<gene>
    <name evidence="2" type="ORF">G6F50_018523</name>
</gene>
<organism evidence="2 3">
    <name type="scientific">Rhizopus delemar</name>
    <dbReference type="NCBI Taxonomy" id="936053"/>
    <lineage>
        <taxon>Eukaryota</taxon>
        <taxon>Fungi</taxon>
        <taxon>Fungi incertae sedis</taxon>
        <taxon>Mucoromycota</taxon>
        <taxon>Mucoromycotina</taxon>
        <taxon>Mucoromycetes</taxon>
        <taxon>Mucorales</taxon>
        <taxon>Mucorineae</taxon>
        <taxon>Rhizopodaceae</taxon>
        <taxon>Rhizopus</taxon>
    </lineage>
</organism>
<sequence length="74" mass="7919">MLFGCRAQAPMKVQSAKTQDVRKIMLALLQAATETGASQTRPPAPAFDAGMPPVAFRPPQTPASGTTRRPAHWC</sequence>
<dbReference type="Proteomes" id="UP000740926">
    <property type="component" value="Unassembled WGS sequence"/>
</dbReference>
<reference evidence="2 3" key="1">
    <citation type="journal article" date="2020" name="Microb. Genom.">
        <title>Genetic diversity of clinical and environmental Mucorales isolates obtained from an investigation of mucormycosis cases among solid organ transplant recipients.</title>
        <authorList>
            <person name="Nguyen M.H."/>
            <person name="Kaul D."/>
            <person name="Muto C."/>
            <person name="Cheng S.J."/>
            <person name="Richter R.A."/>
            <person name="Bruno V.M."/>
            <person name="Liu G."/>
            <person name="Beyhan S."/>
            <person name="Sundermann A.J."/>
            <person name="Mounaud S."/>
            <person name="Pasculle A.W."/>
            <person name="Nierman W.C."/>
            <person name="Driscoll E."/>
            <person name="Cumbie R."/>
            <person name="Clancy C.J."/>
            <person name="Dupont C.L."/>
        </authorList>
    </citation>
    <scope>NUCLEOTIDE SEQUENCE [LARGE SCALE GENOMIC DNA]</scope>
    <source>
        <strain evidence="2 3">GL24</strain>
    </source>
</reference>
<keyword evidence="3" id="KW-1185">Reference proteome</keyword>
<feature type="region of interest" description="Disordered" evidence="1">
    <location>
        <begin position="33"/>
        <end position="74"/>
    </location>
</feature>
<name>A0A9P6XM59_9FUNG</name>
<evidence type="ECO:0000313" key="3">
    <source>
        <dbReference type="Proteomes" id="UP000740926"/>
    </source>
</evidence>
<comment type="caution">
    <text evidence="2">The sequence shown here is derived from an EMBL/GenBank/DDBJ whole genome shotgun (WGS) entry which is preliminary data.</text>
</comment>
<protein>
    <submittedName>
        <fullName evidence="2">Uncharacterized protein</fullName>
    </submittedName>
</protein>